<name>A0AC59HRV8_ENTFL</name>
<proteinExistence type="predicted"/>
<organism evidence="1 2">
    <name type="scientific">Enterococcus faecalis</name>
    <name type="common">Streptococcus faecalis</name>
    <dbReference type="NCBI Taxonomy" id="1351"/>
    <lineage>
        <taxon>Bacteria</taxon>
        <taxon>Bacillati</taxon>
        <taxon>Bacillota</taxon>
        <taxon>Bacilli</taxon>
        <taxon>Lactobacillales</taxon>
        <taxon>Enterococcaceae</taxon>
        <taxon>Enterococcus</taxon>
    </lineage>
</organism>
<protein>
    <submittedName>
        <fullName evidence="1">Uncharacterized protein</fullName>
    </submittedName>
</protein>
<accession>A0AC59HRV8</accession>
<dbReference type="Proteomes" id="UP001317613">
    <property type="component" value="Chromosome"/>
</dbReference>
<evidence type="ECO:0000313" key="1">
    <source>
        <dbReference type="EMBL" id="BDQ62435.1"/>
    </source>
</evidence>
<sequence length="90" mass="10945">MFKRWERKINWENRQIVIELPSLHLVLDMVQREKACSILPYSLTDELNRRNLVGIPLEDSPERAIYLVQNNHHGHCEAHRYLFEQLRYLF</sequence>
<dbReference type="EMBL" id="AP026729">
    <property type="protein sequence ID" value="BDQ62435.1"/>
    <property type="molecule type" value="Genomic_DNA"/>
</dbReference>
<evidence type="ECO:0000313" key="2">
    <source>
        <dbReference type="Proteomes" id="UP001317613"/>
    </source>
</evidence>
<reference evidence="1" key="1">
    <citation type="submission" date="2022-08" db="EMBL/GenBank/DDBJ databases">
        <title>Molecular epidemiological analysis of five strains of VanD-type vancomycin-resistant Enterococcus faecalis.</title>
        <authorList>
            <person name="Mimura K."/>
            <person name="Hashimoto Y."/>
            <person name="Tomita H."/>
        </authorList>
    </citation>
    <scope>NUCLEOTIDE SEQUENCE</scope>
    <source>
        <strain evidence="1">SVR2332</strain>
    </source>
</reference>
<gene>
    <name evidence="1" type="ORF">EfsSVR2332_25130</name>
</gene>